<evidence type="ECO:0000313" key="6">
    <source>
        <dbReference type="Proteomes" id="UP000265520"/>
    </source>
</evidence>
<dbReference type="PANTHER" id="PTHR23196">
    <property type="entry name" value="PAX TRANSCRIPTION ACTIVATION DOMAIN INTERACTING PROTEIN"/>
    <property type="match status" value="1"/>
</dbReference>
<evidence type="ECO:0000256" key="2">
    <source>
        <dbReference type="ARBA" id="ARBA00022763"/>
    </source>
</evidence>
<sequence length="76" mass="8959">MKDHKIPDDLLILSCEEDYASCVPFLEKGAMVYNSELLLNGIVTQKLEYERHRLFVDNVKKTRSTIWLKRDDKFTP</sequence>
<protein>
    <submittedName>
        <fullName evidence="5">Putative BRCT domain-containing DNA repair protein</fullName>
    </submittedName>
</protein>
<organism evidence="5 6">
    <name type="scientific">Trifolium medium</name>
    <dbReference type="NCBI Taxonomy" id="97028"/>
    <lineage>
        <taxon>Eukaryota</taxon>
        <taxon>Viridiplantae</taxon>
        <taxon>Streptophyta</taxon>
        <taxon>Embryophyta</taxon>
        <taxon>Tracheophyta</taxon>
        <taxon>Spermatophyta</taxon>
        <taxon>Magnoliopsida</taxon>
        <taxon>eudicotyledons</taxon>
        <taxon>Gunneridae</taxon>
        <taxon>Pentapetalae</taxon>
        <taxon>rosids</taxon>
        <taxon>fabids</taxon>
        <taxon>Fabales</taxon>
        <taxon>Fabaceae</taxon>
        <taxon>Papilionoideae</taxon>
        <taxon>50 kb inversion clade</taxon>
        <taxon>NPAAA clade</taxon>
        <taxon>Hologalegina</taxon>
        <taxon>IRL clade</taxon>
        <taxon>Trifolieae</taxon>
        <taxon>Trifolium</taxon>
    </lineage>
</organism>
<dbReference type="PANTHER" id="PTHR23196:SF1">
    <property type="entry name" value="PAX-INTERACTING PROTEIN 1"/>
    <property type="match status" value="1"/>
</dbReference>
<dbReference type="CDD" id="cd18432">
    <property type="entry name" value="BRCT_PAXIP1_rpt6_like"/>
    <property type="match status" value="1"/>
</dbReference>
<dbReference type="InterPro" id="IPR001357">
    <property type="entry name" value="BRCT_dom"/>
</dbReference>
<dbReference type="GO" id="GO:0006974">
    <property type="term" value="P:DNA damage response"/>
    <property type="evidence" value="ECO:0007669"/>
    <property type="project" value="UniProtKB-KW"/>
</dbReference>
<name>A0A392PYZ2_9FABA</name>
<evidence type="ECO:0000313" key="5">
    <source>
        <dbReference type="EMBL" id="MCI16680.1"/>
    </source>
</evidence>
<dbReference type="Proteomes" id="UP000265520">
    <property type="component" value="Unassembled WGS sequence"/>
</dbReference>
<accession>A0A392PYZ2</accession>
<comment type="subcellular location">
    <subcellularLocation>
        <location evidence="1">Nucleus</location>
    </subcellularLocation>
</comment>
<feature type="domain" description="BRCT" evidence="4">
    <location>
        <begin position="10"/>
        <end position="49"/>
    </location>
</feature>
<keyword evidence="6" id="KW-1185">Reference proteome</keyword>
<dbReference type="GO" id="GO:0005634">
    <property type="term" value="C:nucleus"/>
    <property type="evidence" value="ECO:0007669"/>
    <property type="project" value="UniProtKB-SubCell"/>
</dbReference>
<proteinExistence type="predicted"/>
<evidence type="ECO:0000256" key="1">
    <source>
        <dbReference type="ARBA" id="ARBA00004123"/>
    </source>
</evidence>
<keyword evidence="2" id="KW-0227">DNA damage</keyword>
<comment type="caution">
    <text evidence="5">The sequence shown here is derived from an EMBL/GenBank/DDBJ whole genome shotgun (WGS) entry which is preliminary data.</text>
</comment>
<evidence type="ECO:0000259" key="4">
    <source>
        <dbReference type="Pfam" id="PF16589"/>
    </source>
</evidence>
<dbReference type="EMBL" id="LXQA010101961">
    <property type="protein sequence ID" value="MCI16680.1"/>
    <property type="molecule type" value="Genomic_DNA"/>
</dbReference>
<evidence type="ECO:0000256" key="3">
    <source>
        <dbReference type="ARBA" id="ARBA00023242"/>
    </source>
</evidence>
<dbReference type="Pfam" id="PF16589">
    <property type="entry name" value="BRCT_2"/>
    <property type="match status" value="1"/>
</dbReference>
<dbReference type="AlphaFoldDB" id="A0A392PYZ2"/>
<feature type="non-terminal residue" evidence="5">
    <location>
        <position position="76"/>
    </location>
</feature>
<dbReference type="InterPro" id="IPR051579">
    <property type="entry name" value="DDR_Transcriptional_Reg"/>
</dbReference>
<dbReference type="Gene3D" id="3.40.50.10190">
    <property type="entry name" value="BRCT domain"/>
    <property type="match status" value="1"/>
</dbReference>
<dbReference type="InterPro" id="IPR036420">
    <property type="entry name" value="BRCT_dom_sf"/>
</dbReference>
<reference evidence="5 6" key="1">
    <citation type="journal article" date="2018" name="Front. Plant Sci.">
        <title>Red Clover (Trifolium pratense) and Zigzag Clover (T. medium) - A Picture of Genomic Similarities and Differences.</title>
        <authorList>
            <person name="Dluhosova J."/>
            <person name="Istvanek J."/>
            <person name="Nedelnik J."/>
            <person name="Repkova J."/>
        </authorList>
    </citation>
    <scope>NUCLEOTIDE SEQUENCE [LARGE SCALE GENOMIC DNA]</scope>
    <source>
        <strain evidence="6">cv. 10/8</strain>
        <tissue evidence="5">Leaf</tissue>
    </source>
</reference>
<keyword evidence="3" id="KW-0539">Nucleus</keyword>